<dbReference type="PANTHER" id="PTHR28008:SF1">
    <property type="entry name" value="DOMAIN PROTEIN, PUTATIVE (AFU_ORTHOLOGUE AFUA_3G10980)-RELATED"/>
    <property type="match status" value="1"/>
</dbReference>
<accession>A0A327RXC1</accession>
<proteinExistence type="predicted"/>
<sequence>MVRKLLPVFSFGYSIALLVLSLVTVKEIAGFPNQSDKVLHVLAHVILTGLWFLTLNQFYRKGINQAKTIALVVSILFGILIEVLQHTATQSREADFKDVIANILGALIAVLLINLIIKMKVKNY</sequence>
<dbReference type="NCBIfam" id="NF037970">
    <property type="entry name" value="vanZ_1"/>
    <property type="match status" value="1"/>
</dbReference>
<organism evidence="3 4">
    <name type="scientific">Olleya aquimaris</name>
    <dbReference type="NCBI Taxonomy" id="639310"/>
    <lineage>
        <taxon>Bacteria</taxon>
        <taxon>Pseudomonadati</taxon>
        <taxon>Bacteroidota</taxon>
        <taxon>Flavobacteriia</taxon>
        <taxon>Flavobacteriales</taxon>
        <taxon>Flavobacteriaceae</taxon>
    </lineage>
</organism>
<evidence type="ECO:0000313" key="4">
    <source>
        <dbReference type="Proteomes" id="UP000248703"/>
    </source>
</evidence>
<feature type="transmembrane region" description="Helical" evidence="1">
    <location>
        <begin position="5"/>
        <end position="25"/>
    </location>
</feature>
<protein>
    <submittedName>
        <fullName evidence="3">VanZ like protein</fullName>
    </submittedName>
</protein>
<feature type="transmembrane region" description="Helical" evidence="1">
    <location>
        <begin position="99"/>
        <end position="117"/>
    </location>
</feature>
<feature type="domain" description="VanZ-like" evidence="2">
    <location>
        <begin position="20"/>
        <end position="115"/>
    </location>
</feature>
<keyword evidence="1" id="KW-0472">Membrane</keyword>
<evidence type="ECO:0000256" key="1">
    <source>
        <dbReference type="SAM" id="Phobius"/>
    </source>
</evidence>
<evidence type="ECO:0000259" key="2">
    <source>
        <dbReference type="Pfam" id="PF04892"/>
    </source>
</evidence>
<keyword evidence="1" id="KW-0812">Transmembrane</keyword>
<dbReference type="EMBL" id="QLLO01000001">
    <property type="protein sequence ID" value="RAJ18237.1"/>
    <property type="molecule type" value="Genomic_DNA"/>
</dbReference>
<gene>
    <name evidence="3" type="ORF">LY08_00513</name>
</gene>
<dbReference type="Proteomes" id="UP000248703">
    <property type="component" value="Unassembled WGS sequence"/>
</dbReference>
<dbReference type="Pfam" id="PF04892">
    <property type="entry name" value="VanZ"/>
    <property type="match status" value="1"/>
</dbReference>
<feature type="transmembrane region" description="Helical" evidence="1">
    <location>
        <begin position="68"/>
        <end position="87"/>
    </location>
</feature>
<feature type="transmembrane region" description="Helical" evidence="1">
    <location>
        <begin position="37"/>
        <end position="56"/>
    </location>
</feature>
<dbReference type="PANTHER" id="PTHR28008">
    <property type="entry name" value="DOMAIN PROTEIN, PUTATIVE (AFU_ORTHOLOGUE AFUA_3G10980)-RELATED"/>
    <property type="match status" value="1"/>
</dbReference>
<name>A0A327RXC1_9FLAO</name>
<evidence type="ECO:0000313" key="3">
    <source>
        <dbReference type="EMBL" id="RAJ18237.1"/>
    </source>
</evidence>
<keyword evidence="1" id="KW-1133">Transmembrane helix</keyword>
<reference evidence="3 4" key="1">
    <citation type="submission" date="2018-06" db="EMBL/GenBank/DDBJ databases">
        <title>Genomic Encyclopedia of Archaeal and Bacterial Type Strains, Phase II (KMG-II): from individual species to whole genera.</title>
        <authorList>
            <person name="Goeker M."/>
        </authorList>
    </citation>
    <scope>NUCLEOTIDE SEQUENCE [LARGE SCALE GENOMIC DNA]</scope>
    <source>
        <strain evidence="3 4">DSM 24464</strain>
    </source>
</reference>
<keyword evidence="4" id="KW-1185">Reference proteome</keyword>
<comment type="caution">
    <text evidence="3">The sequence shown here is derived from an EMBL/GenBank/DDBJ whole genome shotgun (WGS) entry which is preliminary data.</text>
</comment>
<dbReference type="InterPro" id="IPR006976">
    <property type="entry name" value="VanZ-like"/>
</dbReference>
<dbReference type="AlphaFoldDB" id="A0A327RXC1"/>